<gene>
    <name evidence="4" type="primary">wcaF</name>
    <name evidence="4" type="ORF">GQN54_11080</name>
</gene>
<dbReference type="CDD" id="cd05825">
    <property type="entry name" value="LbH_wcaF_like"/>
    <property type="match status" value="1"/>
</dbReference>
<reference evidence="4 5" key="1">
    <citation type="submission" date="2019-12" db="EMBL/GenBank/DDBJ databases">
        <authorList>
            <person name="Zhao J."/>
        </authorList>
    </citation>
    <scope>NUCLEOTIDE SEQUENCE [LARGE SCALE GENOMIC DNA]</scope>
    <source>
        <strain evidence="4 5">S-15</strain>
    </source>
</reference>
<dbReference type="PANTHER" id="PTHR23416">
    <property type="entry name" value="SIALIC ACID SYNTHASE-RELATED"/>
    <property type="match status" value="1"/>
</dbReference>
<accession>A0A6N9NJ02</accession>
<evidence type="ECO:0000256" key="1">
    <source>
        <dbReference type="ARBA" id="ARBA00007274"/>
    </source>
</evidence>
<keyword evidence="3" id="KW-1133">Transmembrane helix</keyword>
<dbReference type="Proteomes" id="UP000470771">
    <property type="component" value="Unassembled WGS sequence"/>
</dbReference>
<protein>
    <submittedName>
        <fullName evidence="4">Colanic acid biosynthesis acetyltransferase WcaF</fullName>
    </submittedName>
</protein>
<proteinExistence type="inferred from homology"/>
<organism evidence="4 5">
    <name type="scientific">Acidiluteibacter ferrifornacis</name>
    <dbReference type="NCBI Taxonomy" id="2692424"/>
    <lineage>
        <taxon>Bacteria</taxon>
        <taxon>Pseudomonadati</taxon>
        <taxon>Bacteroidota</taxon>
        <taxon>Flavobacteriia</taxon>
        <taxon>Flavobacteriales</taxon>
        <taxon>Cryomorphaceae</taxon>
        <taxon>Acidiluteibacter</taxon>
    </lineage>
</organism>
<evidence type="ECO:0000256" key="3">
    <source>
        <dbReference type="SAM" id="Phobius"/>
    </source>
</evidence>
<dbReference type="NCBIfam" id="NF007797">
    <property type="entry name" value="PRK10502.1"/>
    <property type="match status" value="1"/>
</dbReference>
<feature type="transmembrane region" description="Helical" evidence="3">
    <location>
        <begin position="20"/>
        <end position="40"/>
    </location>
</feature>
<dbReference type="Gene3D" id="2.160.10.10">
    <property type="entry name" value="Hexapeptide repeat proteins"/>
    <property type="match status" value="1"/>
</dbReference>
<keyword evidence="3" id="KW-0472">Membrane</keyword>
<dbReference type="EMBL" id="WWNE01000008">
    <property type="protein sequence ID" value="NBG66658.1"/>
    <property type="molecule type" value="Genomic_DNA"/>
</dbReference>
<dbReference type="InterPro" id="IPR051159">
    <property type="entry name" value="Hexapeptide_acetyltransf"/>
</dbReference>
<dbReference type="GO" id="GO:0005829">
    <property type="term" value="C:cytosol"/>
    <property type="evidence" value="ECO:0007669"/>
    <property type="project" value="TreeGrafter"/>
</dbReference>
<sequence>MIHTDLSRYDNSDFKLGRGVVVRTIWYFINTLVFKSYLLPINSIKIGLLRLFGARVGKGVVIKPNVNIKYPWRLSIGEHTWIGEEVWIDNLTTVAIGANCCLSQGAFLLCGNHDFKKSTFDLITLPITLEDGVWIGAKSIVCPGVKAFSHSVLAVNSVATRDMEAYFVYQGNPAQKVKSRTIVE</sequence>
<dbReference type="GO" id="GO:0008374">
    <property type="term" value="F:O-acyltransferase activity"/>
    <property type="evidence" value="ECO:0007669"/>
    <property type="project" value="TreeGrafter"/>
</dbReference>
<dbReference type="InterPro" id="IPR011004">
    <property type="entry name" value="Trimer_LpxA-like_sf"/>
</dbReference>
<dbReference type="SUPFAM" id="SSF51161">
    <property type="entry name" value="Trimeric LpxA-like enzymes"/>
    <property type="match status" value="1"/>
</dbReference>
<evidence type="ECO:0000313" key="4">
    <source>
        <dbReference type="EMBL" id="NBG66658.1"/>
    </source>
</evidence>
<comment type="caution">
    <text evidence="4">The sequence shown here is derived from an EMBL/GenBank/DDBJ whole genome shotgun (WGS) entry which is preliminary data.</text>
</comment>
<dbReference type="RefSeq" id="WP_160633611.1">
    <property type="nucleotide sequence ID" value="NZ_WWNE01000008.1"/>
</dbReference>
<keyword evidence="3" id="KW-0812">Transmembrane</keyword>
<dbReference type="PANTHER" id="PTHR23416:SF23">
    <property type="entry name" value="ACETYLTRANSFERASE C18B11.09C-RELATED"/>
    <property type="match status" value="1"/>
</dbReference>
<name>A0A6N9NJ02_9FLAO</name>
<dbReference type="AlphaFoldDB" id="A0A6N9NJ02"/>
<evidence type="ECO:0000313" key="5">
    <source>
        <dbReference type="Proteomes" id="UP000470771"/>
    </source>
</evidence>
<keyword evidence="2 4" id="KW-0808">Transferase</keyword>
<evidence type="ECO:0000256" key="2">
    <source>
        <dbReference type="ARBA" id="ARBA00022679"/>
    </source>
</evidence>
<keyword evidence="5" id="KW-1185">Reference proteome</keyword>
<comment type="similarity">
    <text evidence="1">Belongs to the transferase hexapeptide repeat family.</text>
</comment>